<proteinExistence type="predicted"/>
<gene>
    <name evidence="1" type="ORF">ABID56_001946</name>
</gene>
<reference evidence="1 2" key="1">
    <citation type="submission" date="2024-06" db="EMBL/GenBank/DDBJ databases">
        <title>Genomic Encyclopedia of Type Strains, Phase IV (KMG-IV): sequencing the most valuable type-strain genomes for metagenomic binning, comparative biology and taxonomic classification.</title>
        <authorList>
            <person name="Goeker M."/>
        </authorList>
    </citation>
    <scope>NUCLEOTIDE SEQUENCE [LARGE SCALE GENOMIC DNA]</scope>
    <source>
        <strain evidence="1 2">DSM 23520</strain>
    </source>
</reference>
<dbReference type="EMBL" id="JBEPMX010000009">
    <property type="protein sequence ID" value="MET3683836.1"/>
    <property type="molecule type" value="Genomic_DNA"/>
</dbReference>
<organism evidence="1 2">
    <name type="scientific">Alkalibacillus flavidus</name>
    <dbReference type="NCBI Taxonomy" id="546021"/>
    <lineage>
        <taxon>Bacteria</taxon>
        <taxon>Bacillati</taxon>
        <taxon>Bacillota</taxon>
        <taxon>Bacilli</taxon>
        <taxon>Bacillales</taxon>
        <taxon>Bacillaceae</taxon>
        <taxon>Alkalibacillus</taxon>
    </lineage>
</organism>
<name>A0ABV2KW92_9BACI</name>
<dbReference type="InterPro" id="IPR023430">
    <property type="entry name" value="Pept_HybD-like_dom_sf"/>
</dbReference>
<evidence type="ECO:0000313" key="1">
    <source>
        <dbReference type="EMBL" id="MET3683836.1"/>
    </source>
</evidence>
<dbReference type="InterPro" id="IPR009665">
    <property type="entry name" value="YyaC"/>
</dbReference>
<evidence type="ECO:0000313" key="2">
    <source>
        <dbReference type="Proteomes" id="UP001549167"/>
    </source>
</evidence>
<keyword evidence="2" id="KW-1185">Reference proteome</keyword>
<dbReference type="SUPFAM" id="SSF53163">
    <property type="entry name" value="HybD-like"/>
    <property type="match status" value="1"/>
</dbReference>
<comment type="caution">
    <text evidence="1">The sequence shown here is derived from an EMBL/GenBank/DDBJ whole genome shotgun (WGS) entry which is preliminary data.</text>
</comment>
<dbReference type="Pfam" id="PF06866">
    <property type="entry name" value="DUF1256"/>
    <property type="match status" value="1"/>
</dbReference>
<sequence length="196" mass="21465">MSESHGEPERLIAVHYDETLACKKLVDVILHHLPQQRVIVILCIGTDRSTGDSFGPLTGSLLSQRQHDQLHIHGTLEHPVHAKNLEATIHDIHEQYDHPFIMAIDAALGSYQSQHMITIHKGELQPGAATKQAIPAVGDLSIKGIVNISGFVSLAVLQSTRLHNVMTLAKTLTQALSIVNLKLRQQSAHQTKTSAL</sequence>
<dbReference type="Proteomes" id="UP001549167">
    <property type="component" value="Unassembled WGS sequence"/>
</dbReference>
<accession>A0ABV2KW92</accession>
<dbReference type="RefSeq" id="WP_354220611.1">
    <property type="nucleotide sequence ID" value="NZ_JBEPMX010000009.1"/>
</dbReference>
<dbReference type="NCBIfam" id="TIGR02841">
    <property type="entry name" value="spore_YyaC"/>
    <property type="match status" value="1"/>
</dbReference>
<protein>
    <submittedName>
        <fullName evidence="1">Sporulation protein YyaC</fullName>
    </submittedName>
</protein>